<dbReference type="OrthoDB" id="10675825at2759"/>
<dbReference type="InterPro" id="IPR011990">
    <property type="entry name" value="TPR-like_helical_dom_sf"/>
</dbReference>
<dbReference type="RefSeq" id="XP_005827284.1">
    <property type="nucleotide sequence ID" value="XM_005827227.1"/>
</dbReference>
<name>L1IWS5_GUITC</name>
<sequence>MARLRASCSLLLCLMLVAPPLAATDEVDTAGEEGTGFDEFEYIETPDLVDSKSVGAAFLHEDPEPIDTSNMSISFIHPPPGYTFTKDPYVEVGGSGIPQGYSGMLYFGSGNPFPLSLQELPLNVVISDLAPGNYSLTVIILNHERQPTEVRAETNFEFLPPNVDVKKTRSSGKFDAKVFEMSQRFHLAEVVSSGSEDDNPFLDAFRSYAKGNVDCVRCEEDEIHVSDEIYAQVAVKLFSRSSRDIEQAVDIAYHCAEMDNYNCLFLALVFDNMHQRLGLLGHDDDKFPVLEKCAKARNPLCQLALGYRYRKGISVPESCDLAAMYYRLAGDVSVMFSQEDAGNAPLHNVRLLEYTAVSAEQEKAQVEELRVVQAEQGNADAAAAVAIDRYFGTSYTGSGNNEEDKK</sequence>
<dbReference type="Gene3D" id="1.25.40.10">
    <property type="entry name" value="Tetratricopeptide repeat domain"/>
    <property type="match status" value="1"/>
</dbReference>
<feature type="signal peptide" evidence="1">
    <location>
        <begin position="1"/>
        <end position="24"/>
    </location>
</feature>
<evidence type="ECO:0000313" key="2">
    <source>
        <dbReference type="EMBL" id="EKX40304.1"/>
    </source>
</evidence>
<accession>L1IWS5</accession>
<evidence type="ECO:0000313" key="3">
    <source>
        <dbReference type="EnsemblProtists" id="EKX40304"/>
    </source>
</evidence>
<reference evidence="3" key="3">
    <citation type="submission" date="2016-03" db="UniProtKB">
        <authorList>
            <consortium name="EnsemblProtists"/>
        </authorList>
    </citation>
    <scope>IDENTIFICATION</scope>
</reference>
<keyword evidence="4" id="KW-1185">Reference proteome</keyword>
<dbReference type="Proteomes" id="UP000011087">
    <property type="component" value="Unassembled WGS sequence"/>
</dbReference>
<dbReference type="KEGG" id="gtt:GUITHDRAFT_142807"/>
<protein>
    <submittedName>
        <fullName evidence="2 3">Uncharacterized protein</fullName>
    </submittedName>
</protein>
<dbReference type="GeneID" id="17297113"/>
<feature type="chain" id="PRO_5008770632" evidence="1">
    <location>
        <begin position="25"/>
        <end position="406"/>
    </location>
</feature>
<reference evidence="2 4" key="1">
    <citation type="journal article" date="2012" name="Nature">
        <title>Algal genomes reveal evolutionary mosaicism and the fate of nucleomorphs.</title>
        <authorList>
            <consortium name="DOE Joint Genome Institute"/>
            <person name="Curtis B.A."/>
            <person name="Tanifuji G."/>
            <person name="Burki F."/>
            <person name="Gruber A."/>
            <person name="Irimia M."/>
            <person name="Maruyama S."/>
            <person name="Arias M.C."/>
            <person name="Ball S.G."/>
            <person name="Gile G.H."/>
            <person name="Hirakawa Y."/>
            <person name="Hopkins J.F."/>
            <person name="Kuo A."/>
            <person name="Rensing S.A."/>
            <person name="Schmutz J."/>
            <person name="Symeonidi A."/>
            <person name="Elias M."/>
            <person name="Eveleigh R.J."/>
            <person name="Herman E.K."/>
            <person name="Klute M.J."/>
            <person name="Nakayama T."/>
            <person name="Obornik M."/>
            <person name="Reyes-Prieto A."/>
            <person name="Armbrust E.V."/>
            <person name="Aves S.J."/>
            <person name="Beiko R.G."/>
            <person name="Coutinho P."/>
            <person name="Dacks J.B."/>
            <person name="Durnford D.G."/>
            <person name="Fast N.M."/>
            <person name="Green B.R."/>
            <person name="Grisdale C.J."/>
            <person name="Hempel F."/>
            <person name="Henrissat B."/>
            <person name="Hoppner M.P."/>
            <person name="Ishida K."/>
            <person name="Kim E."/>
            <person name="Koreny L."/>
            <person name="Kroth P.G."/>
            <person name="Liu Y."/>
            <person name="Malik S.B."/>
            <person name="Maier U.G."/>
            <person name="McRose D."/>
            <person name="Mock T."/>
            <person name="Neilson J.A."/>
            <person name="Onodera N.T."/>
            <person name="Poole A.M."/>
            <person name="Pritham E.J."/>
            <person name="Richards T.A."/>
            <person name="Rocap G."/>
            <person name="Roy S.W."/>
            <person name="Sarai C."/>
            <person name="Schaack S."/>
            <person name="Shirato S."/>
            <person name="Slamovits C.H."/>
            <person name="Spencer D.F."/>
            <person name="Suzuki S."/>
            <person name="Worden A.Z."/>
            <person name="Zauner S."/>
            <person name="Barry K."/>
            <person name="Bell C."/>
            <person name="Bharti A.K."/>
            <person name="Crow J.A."/>
            <person name="Grimwood J."/>
            <person name="Kramer R."/>
            <person name="Lindquist E."/>
            <person name="Lucas S."/>
            <person name="Salamov A."/>
            <person name="McFadden G.I."/>
            <person name="Lane C.E."/>
            <person name="Keeling P.J."/>
            <person name="Gray M.W."/>
            <person name="Grigoriev I.V."/>
            <person name="Archibald J.M."/>
        </authorList>
    </citation>
    <scope>NUCLEOTIDE SEQUENCE</scope>
    <source>
        <strain evidence="2 4">CCMP2712</strain>
    </source>
</reference>
<dbReference type="HOGENOM" id="CLU_678734_0_0_1"/>
<reference evidence="4" key="2">
    <citation type="submission" date="2012-11" db="EMBL/GenBank/DDBJ databases">
        <authorList>
            <person name="Kuo A."/>
            <person name="Curtis B.A."/>
            <person name="Tanifuji G."/>
            <person name="Burki F."/>
            <person name="Gruber A."/>
            <person name="Irimia M."/>
            <person name="Maruyama S."/>
            <person name="Arias M.C."/>
            <person name="Ball S.G."/>
            <person name="Gile G.H."/>
            <person name="Hirakawa Y."/>
            <person name="Hopkins J.F."/>
            <person name="Rensing S.A."/>
            <person name="Schmutz J."/>
            <person name="Symeonidi A."/>
            <person name="Elias M."/>
            <person name="Eveleigh R.J."/>
            <person name="Herman E.K."/>
            <person name="Klute M.J."/>
            <person name="Nakayama T."/>
            <person name="Obornik M."/>
            <person name="Reyes-Prieto A."/>
            <person name="Armbrust E.V."/>
            <person name="Aves S.J."/>
            <person name="Beiko R.G."/>
            <person name="Coutinho P."/>
            <person name="Dacks J.B."/>
            <person name="Durnford D.G."/>
            <person name="Fast N.M."/>
            <person name="Green B.R."/>
            <person name="Grisdale C."/>
            <person name="Hempe F."/>
            <person name="Henrissat B."/>
            <person name="Hoppner M.P."/>
            <person name="Ishida K.-I."/>
            <person name="Kim E."/>
            <person name="Koreny L."/>
            <person name="Kroth P.G."/>
            <person name="Liu Y."/>
            <person name="Malik S.-B."/>
            <person name="Maier U.G."/>
            <person name="McRose D."/>
            <person name="Mock T."/>
            <person name="Neilson J.A."/>
            <person name="Onodera N.T."/>
            <person name="Poole A.M."/>
            <person name="Pritham E.J."/>
            <person name="Richards T.A."/>
            <person name="Rocap G."/>
            <person name="Roy S.W."/>
            <person name="Sarai C."/>
            <person name="Schaack S."/>
            <person name="Shirato S."/>
            <person name="Slamovits C.H."/>
            <person name="Spencer D.F."/>
            <person name="Suzuki S."/>
            <person name="Worden A.Z."/>
            <person name="Zauner S."/>
            <person name="Barry K."/>
            <person name="Bell C."/>
            <person name="Bharti A.K."/>
            <person name="Crow J.A."/>
            <person name="Grimwood J."/>
            <person name="Kramer R."/>
            <person name="Lindquist E."/>
            <person name="Lucas S."/>
            <person name="Salamov A."/>
            <person name="McFadden G.I."/>
            <person name="Lane C.E."/>
            <person name="Keeling P.J."/>
            <person name="Gray M.W."/>
            <person name="Grigoriev I.V."/>
            <person name="Archibald J.M."/>
        </authorList>
    </citation>
    <scope>NUCLEOTIDE SEQUENCE</scope>
    <source>
        <strain evidence="4">CCMP2712</strain>
    </source>
</reference>
<evidence type="ECO:0000313" key="4">
    <source>
        <dbReference type="Proteomes" id="UP000011087"/>
    </source>
</evidence>
<dbReference type="AlphaFoldDB" id="L1IWS5"/>
<proteinExistence type="predicted"/>
<keyword evidence="1" id="KW-0732">Signal</keyword>
<evidence type="ECO:0000256" key="1">
    <source>
        <dbReference type="SAM" id="SignalP"/>
    </source>
</evidence>
<dbReference type="SUPFAM" id="SSF81901">
    <property type="entry name" value="HCP-like"/>
    <property type="match status" value="1"/>
</dbReference>
<dbReference type="EMBL" id="JH993032">
    <property type="protein sequence ID" value="EKX40304.1"/>
    <property type="molecule type" value="Genomic_DNA"/>
</dbReference>
<gene>
    <name evidence="2" type="ORF">GUITHDRAFT_142807</name>
</gene>
<dbReference type="PaxDb" id="55529-EKX40304"/>
<dbReference type="EnsemblProtists" id="EKX40304">
    <property type="protein sequence ID" value="EKX40304"/>
    <property type="gene ID" value="GUITHDRAFT_142807"/>
</dbReference>
<organism evidence="2">
    <name type="scientific">Guillardia theta (strain CCMP2712)</name>
    <name type="common">Cryptophyte</name>
    <dbReference type="NCBI Taxonomy" id="905079"/>
    <lineage>
        <taxon>Eukaryota</taxon>
        <taxon>Cryptophyceae</taxon>
        <taxon>Pyrenomonadales</taxon>
        <taxon>Geminigeraceae</taxon>
        <taxon>Guillardia</taxon>
    </lineage>
</organism>